<reference evidence="2" key="1">
    <citation type="journal article" date="2009" name="PLoS Genet.">
        <title>Sequencing, mapping, and analysis of 27,455 maize full-length cDNAs.</title>
        <authorList>
            <person name="Soderlund C."/>
            <person name="Descour A."/>
            <person name="Kudrna D."/>
            <person name="Bomhoff M."/>
            <person name="Boyd L."/>
            <person name="Currie J."/>
            <person name="Angelova A."/>
            <person name="Collura K."/>
            <person name="Wissotski M."/>
            <person name="Ashley E."/>
            <person name="Morrow D."/>
            <person name="Fernandes J."/>
            <person name="Walbot V."/>
            <person name="Yu Y."/>
        </authorList>
    </citation>
    <scope>NUCLEOTIDE SEQUENCE</scope>
    <source>
        <strain evidence="2">B73</strain>
    </source>
</reference>
<protein>
    <submittedName>
        <fullName evidence="2">Uncharacterized protein</fullName>
    </submittedName>
</protein>
<keyword evidence="1" id="KW-0812">Transmembrane</keyword>
<keyword evidence="1" id="KW-0472">Membrane</keyword>
<evidence type="ECO:0000256" key="1">
    <source>
        <dbReference type="SAM" id="Phobius"/>
    </source>
</evidence>
<keyword evidence="1" id="KW-1133">Transmembrane helix</keyword>
<sequence>MTTASAMSCVIAILTFYLSFVNGNIS</sequence>
<accession>B4FZT1</accession>
<dbReference type="AlphaFoldDB" id="B4FZT1"/>
<dbReference type="EMBL" id="BT042619">
    <property type="protein sequence ID" value="ACF87624.1"/>
    <property type="molecule type" value="mRNA"/>
</dbReference>
<name>B4FZT1_MAIZE</name>
<proteinExistence type="evidence at transcript level"/>
<evidence type="ECO:0000313" key="2">
    <source>
        <dbReference type="EMBL" id="ACF87624.1"/>
    </source>
</evidence>
<feature type="transmembrane region" description="Helical" evidence="1">
    <location>
        <begin position="6"/>
        <end position="25"/>
    </location>
</feature>
<organism evidence="2">
    <name type="scientific">Zea mays</name>
    <name type="common">Maize</name>
    <dbReference type="NCBI Taxonomy" id="4577"/>
    <lineage>
        <taxon>Eukaryota</taxon>
        <taxon>Viridiplantae</taxon>
        <taxon>Streptophyta</taxon>
        <taxon>Embryophyta</taxon>
        <taxon>Tracheophyta</taxon>
        <taxon>Spermatophyta</taxon>
        <taxon>Magnoliopsida</taxon>
        <taxon>Liliopsida</taxon>
        <taxon>Poales</taxon>
        <taxon>Poaceae</taxon>
        <taxon>PACMAD clade</taxon>
        <taxon>Panicoideae</taxon>
        <taxon>Andropogonodae</taxon>
        <taxon>Andropogoneae</taxon>
        <taxon>Tripsacinae</taxon>
        <taxon>Zea</taxon>
    </lineage>
</organism>